<sequence length="232" mass="26148">MLCVSPFIFDVIFALIKDHPTFHNNSQNSQVPVSIQLAVMLYQLGHYSNGASVDNVARMAGIGEGSVHNFTKHCFCAIKSLHDVFVRPLTEEEKEQEKRWMEKHMGFGGLWREGYLMYDGTIVVLYAQPGLDGAAYYTYKANYGINVQIGNTPSNLQIVDYSTGHTGLAYDVSAFEYTTAYCFPELLFRGEEFAWADLAYRASPHLVPIHKQPTSSLDYNTYFDCNVSSFCV</sequence>
<proteinExistence type="predicted"/>
<dbReference type="InterPro" id="IPR027806">
    <property type="entry name" value="HARBI1_dom"/>
</dbReference>
<dbReference type="EMBL" id="AWSO01000897">
    <property type="protein sequence ID" value="ESK86731.1"/>
    <property type="molecule type" value="Genomic_DNA"/>
</dbReference>
<gene>
    <name evidence="4" type="ORF">Moror_15202</name>
</gene>
<evidence type="ECO:0000313" key="4">
    <source>
        <dbReference type="EMBL" id="ESK86731.1"/>
    </source>
</evidence>
<dbReference type="AlphaFoldDB" id="V2X1T3"/>
<keyword evidence="5" id="KW-1185">Reference proteome</keyword>
<accession>V2X1T3</accession>
<dbReference type="OrthoDB" id="2408877at2759"/>
<feature type="domain" description="DDE Tnp4" evidence="3">
    <location>
        <begin position="119"/>
        <end position="217"/>
    </location>
</feature>
<reference evidence="4 5" key="1">
    <citation type="journal article" date="2014" name="BMC Genomics">
        <title>Genome and secretome analysis of the hemibiotrophic fungal pathogen, Moniliophthora roreri, which causes frosty pod rot disease of cacao: mechanisms of the biotrophic and necrotrophic phases.</title>
        <authorList>
            <person name="Meinhardt L.W."/>
            <person name="Costa G.G.L."/>
            <person name="Thomazella D.P.T."/>
            <person name="Teixeira P.J.P.L."/>
            <person name="Carazzolle M.F."/>
            <person name="Schuster S.C."/>
            <person name="Carlson J.E."/>
            <person name="Guiltinan M.J."/>
            <person name="Mieczkowski P."/>
            <person name="Farmer A."/>
            <person name="Ramaraj T."/>
            <person name="Crozier J."/>
            <person name="Davis R.E."/>
            <person name="Shao J."/>
            <person name="Melnick R.L."/>
            <person name="Pereira G.A.G."/>
            <person name="Bailey B.A."/>
        </authorList>
    </citation>
    <scope>NUCLEOTIDE SEQUENCE [LARGE SCALE GENOMIC DNA]</scope>
    <source>
        <strain evidence="4 5">MCA 2997</strain>
    </source>
</reference>
<name>V2X1T3_MONRO</name>
<dbReference type="HOGENOM" id="CLU_018552_1_2_1"/>
<comment type="cofactor">
    <cofactor evidence="1">
        <name>a divalent metal cation</name>
        <dbReference type="ChEBI" id="CHEBI:60240"/>
    </cofactor>
</comment>
<dbReference type="GO" id="GO:0046872">
    <property type="term" value="F:metal ion binding"/>
    <property type="evidence" value="ECO:0007669"/>
    <property type="project" value="UniProtKB-KW"/>
</dbReference>
<evidence type="ECO:0000259" key="3">
    <source>
        <dbReference type="Pfam" id="PF13359"/>
    </source>
</evidence>
<dbReference type="Proteomes" id="UP000017559">
    <property type="component" value="Unassembled WGS sequence"/>
</dbReference>
<evidence type="ECO:0000256" key="2">
    <source>
        <dbReference type="ARBA" id="ARBA00022723"/>
    </source>
</evidence>
<dbReference type="KEGG" id="mrr:Moror_15202"/>
<comment type="caution">
    <text evidence="4">The sequence shown here is derived from an EMBL/GenBank/DDBJ whole genome shotgun (WGS) entry which is preliminary data.</text>
</comment>
<dbReference type="Pfam" id="PF13359">
    <property type="entry name" value="DDE_Tnp_4"/>
    <property type="match status" value="1"/>
</dbReference>
<organism evidence="4 5">
    <name type="scientific">Moniliophthora roreri (strain MCA 2997)</name>
    <name type="common">Cocoa frosty pod rot fungus</name>
    <name type="synonym">Crinipellis roreri</name>
    <dbReference type="NCBI Taxonomy" id="1381753"/>
    <lineage>
        <taxon>Eukaryota</taxon>
        <taxon>Fungi</taxon>
        <taxon>Dikarya</taxon>
        <taxon>Basidiomycota</taxon>
        <taxon>Agaricomycotina</taxon>
        <taxon>Agaricomycetes</taxon>
        <taxon>Agaricomycetidae</taxon>
        <taxon>Agaricales</taxon>
        <taxon>Marasmiineae</taxon>
        <taxon>Marasmiaceae</taxon>
        <taxon>Moniliophthora</taxon>
    </lineage>
</organism>
<evidence type="ECO:0000256" key="1">
    <source>
        <dbReference type="ARBA" id="ARBA00001968"/>
    </source>
</evidence>
<keyword evidence="2" id="KW-0479">Metal-binding</keyword>
<protein>
    <recommendedName>
        <fullName evidence="3">DDE Tnp4 domain-containing protein</fullName>
    </recommendedName>
</protein>
<evidence type="ECO:0000313" key="5">
    <source>
        <dbReference type="Proteomes" id="UP000017559"/>
    </source>
</evidence>